<proteinExistence type="predicted"/>
<gene>
    <name evidence="1" type="ORF">ACFQ22_13025</name>
</gene>
<dbReference type="Proteomes" id="UP001597156">
    <property type="component" value="Unassembled WGS sequence"/>
</dbReference>
<evidence type="ECO:0008006" key="3">
    <source>
        <dbReference type="Google" id="ProtNLM"/>
    </source>
</evidence>
<reference evidence="2" key="1">
    <citation type="journal article" date="2019" name="Int. J. Syst. Evol. Microbiol.">
        <title>The Global Catalogue of Microorganisms (GCM) 10K type strain sequencing project: providing services to taxonomists for standard genome sequencing and annotation.</title>
        <authorList>
            <consortium name="The Broad Institute Genomics Platform"/>
            <consortium name="The Broad Institute Genome Sequencing Center for Infectious Disease"/>
            <person name="Wu L."/>
            <person name="Ma J."/>
        </authorList>
    </citation>
    <scope>NUCLEOTIDE SEQUENCE [LARGE SCALE GENOMIC DNA]</scope>
    <source>
        <strain evidence="2">CCUG 71848</strain>
    </source>
</reference>
<evidence type="ECO:0000313" key="1">
    <source>
        <dbReference type="EMBL" id="MFD1126264.1"/>
    </source>
</evidence>
<sequence length="445" mass="50643">MKRNLWLTLVAISLLAVSIISIHITSVSAAKVTTSQTFKKTSFLSRSRQSVYVWNSQHTKKLANLKYYPHTNLYSTKQVVIQTNSHYGNYYYVRSANNRLKGYVWHGNLIPGSYIKGGGYRYPTEHVLLSSIPYDKKFANSSGKMATTNRIFGIMNADAIKPYTKVPTTSQQKTVINFLKRKNSNIPKMIEIGATKGVRISMMTLFIGKSQQVQLPMIETNPYGYWVDVNSFYPVLTLSKLKNRAKPIKTYNIAKTVTTVFGSRTYDFENPRAQSDSNMNEGPITKVYGTGYGPNKNLSLVDCRDRLRYVSTKNIFSISNNQPTLRHGIWYIAPSYQFVSIGGHEQKLRGMINPLRSTIYRYVNQNGFTQYKYENGHWTAQFNLHFEFLKNGNVSVHFNQLTGVINHEKAVGKERVIATLTGPNADAEMMAYLNHSADWYNSLIS</sequence>
<dbReference type="RefSeq" id="WP_121977249.1">
    <property type="nucleotide sequence ID" value="NZ_JBHTLH010000043.1"/>
</dbReference>
<organism evidence="1 2">
    <name type="scientific">Lentilactobacillus raoultii</name>
    <dbReference type="NCBI Taxonomy" id="1987503"/>
    <lineage>
        <taxon>Bacteria</taxon>
        <taxon>Bacillati</taxon>
        <taxon>Bacillota</taxon>
        <taxon>Bacilli</taxon>
        <taxon>Lactobacillales</taxon>
        <taxon>Lactobacillaceae</taxon>
        <taxon>Lentilactobacillus</taxon>
    </lineage>
</organism>
<dbReference type="EMBL" id="JBHTLH010000043">
    <property type="protein sequence ID" value="MFD1126264.1"/>
    <property type="molecule type" value="Genomic_DNA"/>
</dbReference>
<evidence type="ECO:0000313" key="2">
    <source>
        <dbReference type="Proteomes" id="UP001597156"/>
    </source>
</evidence>
<accession>A0ABW3PIE0</accession>
<protein>
    <recommendedName>
        <fullName evidence="3">D-alanyl-D-alanine carboxypeptidase</fullName>
    </recommendedName>
</protein>
<name>A0ABW3PIE0_9LACO</name>
<keyword evidence="2" id="KW-1185">Reference proteome</keyword>
<comment type="caution">
    <text evidence="1">The sequence shown here is derived from an EMBL/GenBank/DDBJ whole genome shotgun (WGS) entry which is preliminary data.</text>
</comment>